<feature type="domain" description="NAD-dependent epimerase/dehydratase" evidence="1">
    <location>
        <begin position="3"/>
        <end position="85"/>
    </location>
</feature>
<gene>
    <name evidence="2" type="ORF">PRZ48_014956</name>
</gene>
<name>A0ABR0DX89_ZASCE</name>
<dbReference type="Proteomes" id="UP001305779">
    <property type="component" value="Unassembled WGS sequence"/>
</dbReference>
<protein>
    <recommendedName>
        <fullName evidence="1">NAD-dependent epimerase/dehydratase domain-containing protein</fullName>
    </recommendedName>
</protein>
<dbReference type="InterPro" id="IPR036291">
    <property type="entry name" value="NAD(P)-bd_dom_sf"/>
</dbReference>
<reference evidence="2 3" key="1">
    <citation type="journal article" date="2023" name="G3 (Bethesda)">
        <title>A chromosome-level genome assembly of Zasmidium syzygii isolated from banana leaves.</title>
        <authorList>
            <person name="van Westerhoven A.C."/>
            <person name="Mehrabi R."/>
            <person name="Talebi R."/>
            <person name="Steentjes M.B.F."/>
            <person name="Corcolon B."/>
            <person name="Chong P.A."/>
            <person name="Kema G.H.J."/>
            <person name="Seidl M.F."/>
        </authorList>
    </citation>
    <scope>NUCLEOTIDE SEQUENCE [LARGE SCALE GENOMIC DNA]</scope>
    <source>
        <strain evidence="2 3">P124</strain>
    </source>
</reference>
<accession>A0ABR0DX89</accession>
<organism evidence="2 3">
    <name type="scientific">Zasmidium cellare</name>
    <name type="common">Wine cellar mold</name>
    <name type="synonym">Racodium cellare</name>
    <dbReference type="NCBI Taxonomy" id="395010"/>
    <lineage>
        <taxon>Eukaryota</taxon>
        <taxon>Fungi</taxon>
        <taxon>Dikarya</taxon>
        <taxon>Ascomycota</taxon>
        <taxon>Pezizomycotina</taxon>
        <taxon>Dothideomycetes</taxon>
        <taxon>Dothideomycetidae</taxon>
        <taxon>Mycosphaerellales</taxon>
        <taxon>Mycosphaerellaceae</taxon>
        <taxon>Zasmidium</taxon>
    </lineage>
</organism>
<dbReference type="PANTHER" id="PTHR48079">
    <property type="entry name" value="PROTEIN YEEZ"/>
    <property type="match status" value="1"/>
</dbReference>
<dbReference type="Pfam" id="PF01370">
    <property type="entry name" value="Epimerase"/>
    <property type="match status" value="1"/>
</dbReference>
<dbReference type="SUPFAM" id="SSF51735">
    <property type="entry name" value="NAD(P)-binding Rossmann-fold domains"/>
    <property type="match status" value="1"/>
</dbReference>
<dbReference type="EMBL" id="JAXOVC010000015">
    <property type="protein sequence ID" value="KAK4493771.1"/>
    <property type="molecule type" value="Genomic_DNA"/>
</dbReference>
<evidence type="ECO:0000259" key="1">
    <source>
        <dbReference type="Pfam" id="PF01370"/>
    </source>
</evidence>
<dbReference type="Gene3D" id="3.40.50.720">
    <property type="entry name" value="NAD(P)-binding Rossmann-like Domain"/>
    <property type="match status" value="1"/>
</dbReference>
<dbReference type="PANTHER" id="PTHR48079:SF8">
    <property type="entry name" value="NAD(P)-BINDING DOMAIN-CONTAINING PROTEIN"/>
    <property type="match status" value="1"/>
</dbReference>
<keyword evidence="3" id="KW-1185">Reference proteome</keyword>
<proteinExistence type="predicted"/>
<evidence type="ECO:0000313" key="2">
    <source>
        <dbReference type="EMBL" id="KAK4493771.1"/>
    </source>
</evidence>
<comment type="caution">
    <text evidence="2">The sequence shown here is derived from an EMBL/GenBank/DDBJ whole genome shotgun (WGS) entry which is preliminary data.</text>
</comment>
<dbReference type="InterPro" id="IPR001509">
    <property type="entry name" value="Epimerase_deHydtase"/>
</dbReference>
<dbReference type="InterPro" id="IPR051783">
    <property type="entry name" value="NAD(P)-dependent_oxidoreduct"/>
</dbReference>
<sequence>MKIFLTGATGYVGGEALHNLYHSGDKHQISVLNRHAESKKAILDAFPGLRVVQSDLDDVRLIEDEARKADIVFHLASTKHLPSSQAISKGLGSRDKPSFWVQMSGASMFSVPDIENKTYGEPPSETFDDLEDTEKIRKIITDNPARTVDHLVLTQDKIKTALLIGPLIYGTGRGPGNTRSIQAPKMARVTLQRGEGFRVGAGKSVWSNVNVRDLGLLAANLAKAAAEGKSGCWNRDGVYAVENGKLAFGELGEKIAAEAHA</sequence>
<evidence type="ECO:0000313" key="3">
    <source>
        <dbReference type="Proteomes" id="UP001305779"/>
    </source>
</evidence>